<sequence>MSKWETNQTVPDLIKAKLLNQLYNVSYDYLICGSPIGGDITSIEMIVDEIDCTGAWSKNIRP</sequence>
<evidence type="ECO:0000313" key="2">
    <source>
        <dbReference type="EMBL" id="MBU5439518.1"/>
    </source>
</evidence>
<evidence type="ECO:0000259" key="1">
    <source>
        <dbReference type="PROSITE" id="PS50943"/>
    </source>
</evidence>
<keyword evidence="3" id="KW-1185">Reference proteome</keyword>
<dbReference type="EMBL" id="JAHLPM010000016">
    <property type="protein sequence ID" value="MBU5439518.1"/>
    <property type="molecule type" value="Genomic_DNA"/>
</dbReference>
<feature type="domain" description="HTH cro/C1-type" evidence="1">
    <location>
        <begin position="2"/>
        <end position="30"/>
    </location>
</feature>
<name>A0ABS6E9B0_9FIRM</name>
<evidence type="ECO:0000313" key="3">
    <source>
        <dbReference type="Proteomes" id="UP000749471"/>
    </source>
</evidence>
<organism evidence="2 3">
    <name type="scientific">Tissierella simiarum</name>
    <dbReference type="NCBI Taxonomy" id="2841534"/>
    <lineage>
        <taxon>Bacteria</taxon>
        <taxon>Bacillati</taxon>
        <taxon>Bacillota</taxon>
        <taxon>Tissierellia</taxon>
        <taxon>Tissierellales</taxon>
        <taxon>Tissierellaceae</taxon>
        <taxon>Tissierella</taxon>
    </lineage>
</organism>
<reference evidence="2 3" key="1">
    <citation type="submission" date="2021-06" db="EMBL/GenBank/DDBJ databases">
        <authorList>
            <person name="Sun Q."/>
            <person name="Li D."/>
        </authorList>
    </citation>
    <scope>NUCLEOTIDE SEQUENCE [LARGE SCALE GENOMIC DNA]</scope>
    <source>
        <strain evidence="2 3">MSJ-40</strain>
    </source>
</reference>
<accession>A0ABS6E9B0</accession>
<proteinExistence type="predicted"/>
<dbReference type="InterPro" id="IPR001387">
    <property type="entry name" value="Cro/C1-type_HTH"/>
</dbReference>
<gene>
    <name evidence="2" type="ORF">KQI42_15995</name>
</gene>
<dbReference type="RefSeq" id="WP_216521228.1">
    <property type="nucleotide sequence ID" value="NZ_JAHLPM010000016.1"/>
</dbReference>
<dbReference type="PROSITE" id="PS50943">
    <property type="entry name" value="HTH_CROC1"/>
    <property type="match status" value="1"/>
</dbReference>
<protein>
    <recommendedName>
        <fullName evidence="1">HTH cro/C1-type domain-containing protein</fullName>
    </recommendedName>
</protein>
<dbReference type="Proteomes" id="UP000749471">
    <property type="component" value="Unassembled WGS sequence"/>
</dbReference>
<comment type="caution">
    <text evidence="2">The sequence shown here is derived from an EMBL/GenBank/DDBJ whole genome shotgun (WGS) entry which is preliminary data.</text>
</comment>